<keyword evidence="4" id="KW-1185">Reference proteome</keyword>
<evidence type="ECO:0000256" key="1">
    <source>
        <dbReference type="PROSITE-ProRule" id="PRU00325"/>
    </source>
</evidence>
<keyword evidence="1" id="KW-0862">Zinc</keyword>
<dbReference type="GO" id="GO:0008270">
    <property type="term" value="F:zinc ion binding"/>
    <property type="evidence" value="ECO:0007669"/>
    <property type="project" value="UniProtKB-KW"/>
</dbReference>
<evidence type="ECO:0000259" key="2">
    <source>
        <dbReference type="PROSITE" id="PS50966"/>
    </source>
</evidence>
<keyword evidence="1" id="KW-0479">Metal-binding</keyword>
<dbReference type="Proteomes" id="UP000054279">
    <property type="component" value="Unassembled WGS sequence"/>
</dbReference>
<evidence type="ECO:0000313" key="3">
    <source>
        <dbReference type="EMBL" id="KIJ31012.1"/>
    </source>
</evidence>
<sequence length="502" mass="58308">MDPKSSRKCKVVWSKRFECDHAGAYHDTRKPELSPSKQCNRGESIRCGCKASIYASQPVGKETVTVRFNWEHNRHDPASLDDLQTSRNPEEVCAWLDTCVNQGFNQKAIKALLRMTPKQLSQITLDAEHLPFSIKISPMDIYNTIHRKVDADTRLAPGLAESIDEWVKRLQDTEALTIRNAFPELVVHILYCYWHLWQAWDKHLKEKLQFKHIRHKENRAESVKDVCDALVALLQSKTPEDFDRQWIGMQKEWADQPKWLKYMTEGWILKKERWARAWRKHAHYGIDTNNFIESWHSNLKKNYIGRGQLEPDYFSAHVRSGLGFKGRNLCKAEVEAKKRAHALSFREASSCMVLEDSLLYIESFTQDNKYYEITLEDSKIMSCNCPSHVQSHLTCKHMFLAIRVTNYAIHLPHAIIPAHRLLETDEGESLVNKRTRKRRLVVKAHEILSALDSADYWVWADNDDLLDGILEESLAKLVSAVDGLRHIARDTMLVRPDNAKQW</sequence>
<reference evidence="3 4" key="1">
    <citation type="submission" date="2014-06" db="EMBL/GenBank/DDBJ databases">
        <title>Evolutionary Origins and Diversification of the Mycorrhizal Mutualists.</title>
        <authorList>
            <consortium name="DOE Joint Genome Institute"/>
            <consortium name="Mycorrhizal Genomics Consortium"/>
            <person name="Kohler A."/>
            <person name="Kuo A."/>
            <person name="Nagy L.G."/>
            <person name="Floudas D."/>
            <person name="Copeland A."/>
            <person name="Barry K.W."/>
            <person name="Cichocki N."/>
            <person name="Veneault-Fourrey C."/>
            <person name="LaButti K."/>
            <person name="Lindquist E.A."/>
            <person name="Lipzen A."/>
            <person name="Lundell T."/>
            <person name="Morin E."/>
            <person name="Murat C."/>
            <person name="Riley R."/>
            <person name="Ohm R."/>
            <person name="Sun H."/>
            <person name="Tunlid A."/>
            <person name="Henrissat B."/>
            <person name="Grigoriev I.V."/>
            <person name="Hibbett D.S."/>
            <person name="Martin F."/>
        </authorList>
    </citation>
    <scope>NUCLEOTIDE SEQUENCE [LARGE SCALE GENOMIC DNA]</scope>
    <source>
        <strain evidence="3 4">SS14</strain>
    </source>
</reference>
<gene>
    <name evidence="3" type="ORF">M422DRAFT_267434</name>
</gene>
<protein>
    <recommendedName>
        <fullName evidence="2">SWIM-type domain-containing protein</fullName>
    </recommendedName>
</protein>
<dbReference type="InterPro" id="IPR031052">
    <property type="entry name" value="FHY3/FAR1"/>
</dbReference>
<keyword evidence="1" id="KW-0863">Zinc-finger</keyword>
<accession>A0A0C9UPT8</accession>
<dbReference type="GO" id="GO:0006355">
    <property type="term" value="P:regulation of DNA-templated transcription"/>
    <property type="evidence" value="ECO:0007669"/>
    <property type="project" value="InterPro"/>
</dbReference>
<dbReference type="OrthoDB" id="2288122at2759"/>
<organism evidence="3 4">
    <name type="scientific">Sphaerobolus stellatus (strain SS14)</name>
    <dbReference type="NCBI Taxonomy" id="990650"/>
    <lineage>
        <taxon>Eukaryota</taxon>
        <taxon>Fungi</taxon>
        <taxon>Dikarya</taxon>
        <taxon>Basidiomycota</taxon>
        <taxon>Agaricomycotina</taxon>
        <taxon>Agaricomycetes</taxon>
        <taxon>Phallomycetidae</taxon>
        <taxon>Geastrales</taxon>
        <taxon>Sphaerobolaceae</taxon>
        <taxon>Sphaerobolus</taxon>
    </lineage>
</organism>
<dbReference type="AlphaFoldDB" id="A0A0C9UPT8"/>
<proteinExistence type="predicted"/>
<evidence type="ECO:0000313" key="4">
    <source>
        <dbReference type="Proteomes" id="UP000054279"/>
    </source>
</evidence>
<dbReference type="EMBL" id="KN837250">
    <property type="protein sequence ID" value="KIJ31012.1"/>
    <property type="molecule type" value="Genomic_DNA"/>
</dbReference>
<dbReference type="InterPro" id="IPR007527">
    <property type="entry name" value="Znf_SWIM"/>
</dbReference>
<feature type="domain" description="SWIM-type" evidence="2">
    <location>
        <begin position="371"/>
        <end position="406"/>
    </location>
</feature>
<dbReference type="HOGENOM" id="CLU_484110_0_0_1"/>
<dbReference type="PROSITE" id="PS50966">
    <property type="entry name" value="ZF_SWIM"/>
    <property type="match status" value="1"/>
</dbReference>
<dbReference type="PANTHER" id="PTHR31669">
    <property type="entry name" value="PROTEIN FAR1-RELATED SEQUENCE 10-RELATED"/>
    <property type="match status" value="1"/>
</dbReference>
<dbReference type="PANTHER" id="PTHR31669:SF251">
    <property type="entry name" value="PROTEIN FAR1-RELATED SEQUENCE"/>
    <property type="match status" value="1"/>
</dbReference>
<name>A0A0C9UPT8_SPHS4</name>